<evidence type="ECO:0008006" key="3">
    <source>
        <dbReference type="Google" id="ProtNLM"/>
    </source>
</evidence>
<evidence type="ECO:0000313" key="1">
    <source>
        <dbReference type="EMBL" id="NDU97189.1"/>
    </source>
</evidence>
<proteinExistence type="predicted"/>
<keyword evidence="2" id="KW-1185">Reference proteome</keyword>
<dbReference type="RefSeq" id="WP_163952392.1">
    <property type="nucleotide sequence ID" value="NZ_JAAFZH010000010.1"/>
</dbReference>
<dbReference type="Proteomes" id="UP000474175">
    <property type="component" value="Unassembled WGS sequence"/>
</dbReference>
<gene>
    <name evidence="1" type="ORF">GK108_20060</name>
</gene>
<accession>A0A6L9LKK6</accession>
<dbReference type="AlphaFoldDB" id="A0A6L9LKK6"/>
<sequence>MIKQYPYQLWVLAVAESDVDNQGNFLESESQFVLTASCRDEANTGGQTVQLADSSTIKYDTLIQLPKSCPVIEAGASIKVLDGSTLRVEGIVKRFSRDQLHCRLWV</sequence>
<evidence type="ECO:0000313" key="2">
    <source>
        <dbReference type="Proteomes" id="UP000474175"/>
    </source>
</evidence>
<name>A0A6L9LKK6_9BACT</name>
<dbReference type="EMBL" id="JAAFZH010000010">
    <property type="protein sequence ID" value="NDU97189.1"/>
    <property type="molecule type" value="Genomic_DNA"/>
</dbReference>
<comment type="caution">
    <text evidence="1">The sequence shown here is derived from an EMBL/GenBank/DDBJ whole genome shotgun (WGS) entry which is preliminary data.</text>
</comment>
<reference evidence="1 2" key="1">
    <citation type="submission" date="2020-02" db="EMBL/GenBank/DDBJ databases">
        <title>Draft genome sequence of two Spirosoma agri KCTC 52727 and Spirosoma terrae KCTC 52035.</title>
        <authorList>
            <person name="Rojas J."/>
            <person name="Ambika Manirajan B."/>
            <person name="Suarez C."/>
            <person name="Ratering S."/>
            <person name="Schnell S."/>
        </authorList>
    </citation>
    <scope>NUCLEOTIDE SEQUENCE [LARGE SCALE GENOMIC DNA]</scope>
    <source>
        <strain evidence="1 2">KCTC 52035</strain>
    </source>
</reference>
<protein>
    <recommendedName>
        <fullName evidence="3">Head-tail adaptor protein</fullName>
    </recommendedName>
</protein>
<organism evidence="1 2">
    <name type="scientific">Spirosoma terrae</name>
    <dbReference type="NCBI Taxonomy" id="1968276"/>
    <lineage>
        <taxon>Bacteria</taxon>
        <taxon>Pseudomonadati</taxon>
        <taxon>Bacteroidota</taxon>
        <taxon>Cytophagia</taxon>
        <taxon>Cytophagales</taxon>
        <taxon>Cytophagaceae</taxon>
        <taxon>Spirosoma</taxon>
    </lineage>
</organism>